<dbReference type="RefSeq" id="WP_053626318.1">
    <property type="nucleotide sequence ID" value="NZ_BMRU01000005.1"/>
</dbReference>
<dbReference type="EMBL" id="BNDV01000016">
    <property type="protein sequence ID" value="GHI16778.1"/>
    <property type="molecule type" value="Genomic_DNA"/>
</dbReference>
<dbReference type="InterPro" id="IPR051908">
    <property type="entry name" value="Ribosomal_N-acetyltransferase"/>
</dbReference>
<dbReference type="Pfam" id="PF13302">
    <property type="entry name" value="Acetyltransf_3"/>
    <property type="match status" value="1"/>
</dbReference>
<dbReference type="InterPro" id="IPR016181">
    <property type="entry name" value="Acyl_CoA_acyltransferase"/>
</dbReference>
<evidence type="ECO:0000259" key="1">
    <source>
        <dbReference type="PROSITE" id="PS51186"/>
    </source>
</evidence>
<gene>
    <name evidence="2" type="ORF">Scinn_62410</name>
</gene>
<reference evidence="3" key="1">
    <citation type="submission" date="2020-09" db="EMBL/GenBank/DDBJ databases">
        <title>Whole genome shotgun sequence of Streptomyces cinnamonensis NBRC 15873.</title>
        <authorList>
            <person name="Komaki H."/>
            <person name="Tamura T."/>
        </authorList>
    </citation>
    <scope>NUCLEOTIDE SEQUENCE [LARGE SCALE GENOMIC DNA]</scope>
    <source>
        <strain evidence="3">NBRC 15873</strain>
    </source>
</reference>
<dbReference type="SUPFAM" id="SSF55729">
    <property type="entry name" value="Acyl-CoA N-acyltransferases (Nat)"/>
    <property type="match status" value="1"/>
</dbReference>
<evidence type="ECO:0000313" key="3">
    <source>
        <dbReference type="Proteomes" id="UP000660554"/>
    </source>
</evidence>
<sequence length="195" mass="21146">MIDSIPPVVPAGRMRELAQPELVLPGGMLLRPWTPYDAPALVAAHGDPDVRHWNRPSRLDLAGAEERIALWHERWQAEKAGTWAIAPEGGRAVGLIGIADIDLAGGSGEIIYWLLPEGRGNGVTVKATDRLARWAFDDLGLYRVRITHSVGNPASCAVATKAGFPLEGTMRGALLHADGWHDEHLHARLRTDTAP</sequence>
<dbReference type="PANTHER" id="PTHR43441:SF10">
    <property type="entry name" value="ACETYLTRANSFERASE"/>
    <property type="match status" value="1"/>
</dbReference>
<evidence type="ECO:0000313" key="2">
    <source>
        <dbReference type="EMBL" id="GHI16778.1"/>
    </source>
</evidence>
<dbReference type="InterPro" id="IPR000182">
    <property type="entry name" value="GNAT_dom"/>
</dbReference>
<protein>
    <submittedName>
        <fullName evidence="2">Acetyltransferase</fullName>
    </submittedName>
</protein>
<dbReference type="PANTHER" id="PTHR43441">
    <property type="entry name" value="RIBOSOMAL-PROTEIN-SERINE ACETYLTRANSFERASE"/>
    <property type="match status" value="1"/>
</dbReference>
<dbReference type="PROSITE" id="PS51186">
    <property type="entry name" value="GNAT"/>
    <property type="match status" value="1"/>
</dbReference>
<dbReference type="Gene3D" id="3.40.630.30">
    <property type="match status" value="1"/>
</dbReference>
<keyword evidence="3" id="KW-1185">Reference proteome</keyword>
<dbReference type="GeneID" id="86955270"/>
<proteinExistence type="predicted"/>
<accession>A0ABQ3NVK1</accession>
<organism evidence="2 3">
    <name type="scientific">Streptomyces virginiae</name>
    <name type="common">Streptomyces cinnamonensis</name>
    <dbReference type="NCBI Taxonomy" id="1961"/>
    <lineage>
        <taxon>Bacteria</taxon>
        <taxon>Bacillati</taxon>
        <taxon>Actinomycetota</taxon>
        <taxon>Actinomycetes</taxon>
        <taxon>Kitasatosporales</taxon>
        <taxon>Streptomycetaceae</taxon>
        <taxon>Streptomyces</taxon>
    </lineage>
</organism>
<comment type="caution">
    <text evidence="2">The sequence shown here is derived from an EMBL/GenBank/DDBJ whole genome shotgun (WGS) entry which is preliminary data.</text>
</comment>
<name>A0ABQ3NVK1_STRVG</name>
<dbReference type="Proteomes" id="UP000660554">
    <property type="component" value="Unassembled WGS sequence"/>
</dbReference>
<feature type="domain" description="N-acetyltransferase" evidence="1">
    <location>
        <begin position="28"/>
        <end position="192"/>
    </location>
</feature>